<organism evidence="3 4">
    <name type="scientific">Pacificimonas pallii</name>
    <dbReference type="NCBI Taxonomy" id="2827236"/>
    <lineage>
        <taxon>Bacteria</taxon>
        <taxon>Pseudomonadati</taxon>
        <taxon>Pseudomonadota</taxon>
        <taxon>Alphaproteobacteria</taxon>
        <taxon>Sphingomonadales</taxon>
        <taxon>Sphingosinicellaceae</taxon>
        <taxon>Pacificimonas</taxon>
    </lineage>
</organism>
<protein>
    <submittedName>
        <fullName evidence="3">Enoyl-CoA hydratase/isomerase family protein</fullName>
    </submittedName>
</protein>
<dbReference type="PANTHER" id="PTHR43802:SF1">
    <property type="entry name" value="IP11341P-RELATED"/>
    <property type="match status" value="1"/>
</dbReference>
<sequence length="260" mass="27531">MTVLKWENVESGLRVSRMGPVAVVQIDRPSRANSLDIETSQSMARIFDAFDSDDTVAAVIITGSGQRHFCAGMDLACVKPGERVILPESGFGGLTARASDKPLIAAVNGVALGGGLEVLLACDLVLAAPHCKFGLPEPAVGQAALAGGLVRLPLTIGRMRAMEMVLTGRLISSARALEWGLANEIVADEPVLDAAIRLASKMAELAPLAQRASKAVMLQSERAALARENPRIVDTMLDSNDAVEGATAFFEKRKPMWTGR</sequence>
<dbReference type="InterPro" id="IPR018376">
    <property type="entry name" value="Enoyl-CoA_hyd/isom_CS"/>
</dbReference>
<reference evidence="3 4" key="1">
    <citation type="submission" date="2021-04" db="EMBL/GenBank/DDBJ databases">
        <authorList>
            <person name="Pira H."/>
            <person name="Risdian C."/>
            <person name="Wink J."/>
        </authorList>
    </citation>
    <scope>NUCLEOTIDE SEQUENCE [LARGE SCALE GENOMIC DNA]</scope>
    <source>
        <strain evidence="3 4">WHA3</strain>
    </source>
</reference>
<name>A0ABS6SAV4_9SPHN</name>
<evidence type="ECO:0000313" key="3">
    <source>
        <dbReference type="EMBL" id="MBV7255330.1"/>
    </source>
</evidence>
<dbReference type="InterPro" id="IPR001753">
    <property type="entry name" value="Enoyl-CoA_hydra/iso"/>
</dbReference>
<comment type="similarity">
    <text evidence="1 2">Belongs to the enoyl-CoA hydratase/isomerase family.</text>
</comment>
<gene>
    <name evidence="3" type="ORF">KCG44_00880</name>
</gene>
<dbReference type="Proteomes" id="UP000722336">
    <property type="component" value="Unassembled WGS sequence"/>
</dbReference>
<evidence type="ECO:0000313" key="4">
    <source>
        <dbReference type="Proteomes" id="UP000722336"/>
    </source>
</evidence>
<proteinExistence type="inferred from homology"/>
<dbReference type="PROSITE" id="PS00166">
    <property type="entry name" value="ENOYL_COA_HYDRATASE"/>
    <property type="match status" value="1"/>
</dbReference>
<dbReference type="EMBL" id="JAGSPA010000001">
    <property type="protein sequence ID" value="MBV7255330.1"/>
    <property type="molecule type" value="Genomic_DNA"/>
</dbReference>
<comment type="caution">
    <text evidence="3">The sequence shown here is derived from an EMBL/GenBank/DDBJ whole genome shotgun (WGS) entry which is preliminary data.</text>
</comment>
<dbReference type="Pfam" id="PF00378">
    <property type="entry name" value="ECH_1"/>
    <property type="match status" value="1"/>
</dbReference>
<evidence type="ECO:0000256" key="2">
    <source>
        <dbReference type="RuleBase" id="RU003707"/>
    </source>
</evidence>
<accession>A0ABS6SAV4</accession>
<dbReference type="PANTHER" id="PTHR43802">
    <property type="entry name" value="ENOYL-COA HYDRATASE"/>
    <property type="match status" value="1"/>
</dbReference>
<evidence type="ECO:0000256" key="1">
    <source>
        <dbReference type="ARBA" id="ARBA00005254"/>
    </source>
</evidence>
<dbReference type="RefSeq" id="WP_218443622.1">
    <property type="nucleotide sequence ID" value="NZ_JAGSPA010000001.1"/>
</dbReference>
<keyword evidence="4" id="KW-1185">Reference proteome</keyword>
<dbReference type="CDD" id="cd06558">
    <property type="entry name" value="crotonase-like"/>
    <property type="match status" value="1"/>
</dbReference>